<feature type="region of interest" description="Disordered" evidence="4">
    <location>
        <begin position="154"/>
        <end position="181"/>
    </location>
</feature>
<dbReference type="Pfam" id="PF03514">
    <property type="entry name" value="GRAS"/>
    <property type="match status" value="1"/>
</dbReference>
<reference evidence="5" key="1">
    <citation type="submission" date="2020-10" db="EMBL/GenBank/DDBJ databases">
        <authorList>
            <person name="Han B."/>
            <person name="Lu T."/>
            <person name="Zhao Q."/>
            <person name="Huang X."/>
            <person name="Zhao Y."/>
        </authorList>
    </citation>
    <scope>NUCLEOTIDE SEQUENCE</scope>
</reference>
<dbReference type="EMBL" id="CAJGYO010000010">
    <property type="protein sequence ID" value="CAD6255538.1"/>
    <property type="molecule type" value="Genomic_DNA"/>
</dbReference>
<evidence type="ECO:0000313" key="6">
    <source>
        <dbReference type="Proteomes" id="UP000604825"/>
    </source>
</evidence>
<evidence type="ECO:0008006" key="7">
    <source>
        <dbReference type="Google" id="ProtNLM"/>
    </source>
</evidence>
<dbReference type="OrthoDB" id="636567at2759"/>
<accession>A0A811QB82</accession>
<dbReference type="PROSITE" id="PS50985">
    <property type="entry name" value="GRAS"/>
    <property type="match status" value="1"/>
</dbReference>
<keyword evidence="6" id="KW-1185">Reference proteome</keyword>
<evidence type="ECO:0000256" key="2">
    <source>
        <dbReference type="ARBA" id="ARBA00023163"/>
    </source>
</evidence>
<comment type="similarity">
    <text evidence="3">Belongs to the GRAS family.</text>
</comment>
<comment type="caution">
    <text evidence="3">Lacks conserved residue(s) required for the propagation of feature annotation.</text>
</comment>
<proteinExistence type="inferred from homology"/>
<evidence type="ECO:0000256" key="1">
    <source>
        <dbReference type="ARBA" id="ARBA00023015"/>
    </source>
</evidence>
<dbReference type="Proteomes" id="UP000604825">
    <property type="component" value="Unassembled WGS sequence"/>
</dbReference>
<feature type="region of interest" description="Leucine repeat II (LRII)" evidence="3">
    <location>
        <begin position="378"/>
        <end position="410"/>
    </location>
</feature>
<feature type="region of interest" description="Leucine repeat I (LRI)" evidence="3">
    <location>
        <begin position="218"/>
        <end position="278"/>
    </location>
</feature>
<feature type="region of interest" description="Disordered" evidence="4">
    <location>
        <begin position="1"/>
        <end position="43"/>
    </location>
</feature>
<evidence type="ECO:0000256" key="3">
    <source>
        <dbReference type="PROSITE-ProRule" id="PRU01191"/>
    </source>
</evidence>
<name>A0A811QB82_9POAL</name>
<gene>
    <name evidence="5" type="ORF">NCGR_LOCUS39080</name>
</gene>
<keyword evidence="2" id="KW-0804">Transcription</keyword>
<dbReference type="PANTHER" id="PTHR31636">
    <property type="entry name" value="OSJNBA0084A10.13 PROTEIN-RELATED"/>
    <property type="match status" value="1"/>
</dbReference>
<dbReference type="InterPro" id="IPR005202">
    <property type="entry name" value="TF_GRAS"/>
</dbReference>
<keyword evidence="1" id="KW-0805">Transcription regulation</keyword>
<evidence type="ECO:0000313" key="5">
    <source>
        <dbReference type="EMBL" id="CAD6255538.1"/>
    </source>
</evidence>
<feature type="region of interest" description="SAW" evidence="3">
    <location>
        <begin position="517"/>
        <end position="522"/>
    </location>
</feature>
<organism evidence="5 6">
    <name type="scientific">Miscanthus lutarioriparius</name>
    <dbReference type="NCBI Taxonomy" id="422564"/>
    <lineage>
        <taxon>Eukaryota</taxon>
        <taxon>Viridiplantae</taxon>
        <taxon>Streptophyta</taxon>
        <taxon>Embryophyta</taxon>
        <taxon>Tracheophyta</taxon>
        <taxon>Spermatophyta</taxon>
        <taxon>Magnoliopsida</taxon>
        <taxon>Liliopsida</taxon>
        <taxon>Poales</taxon>
        <taxon>Poaceae</taxon>
        <taxon>PACMAD clade</taxon>
        <taxon>Panicoideae</taxon>
        <taxon>Andropogonodae</taxon>
        <taxon>Andropogoneae</taxon>
        <taxon>Saccharinae</taxon>
        <taxon>Miscanthus</taxon>
    </lineage>
</organism>
<sequence>MAATSPLEEFFVKDSMEESPVSPSLDVFPPKQEGGRSEGCHHHVPSDMMLPYVSCMLMEDEDDTDDKLLSDHPALLQVEQPFAQILSSPSLGAINGDTNNMLQDGGGDERTPNYSSLSRCAYAVVGEFLKSMDEANMLLPGDNGFISDEQQVNQMVRRESSHRQSGSKKRNNRDDNLEDEEPEDICAHETMLDDMMSNGHETYIRDLEKLRIDMANEAQKKSSKGGKKAAVAANDHARARDLLKQIKQHASETGDVTQRLAQCFARGLEARLLGMGSQLWQLQLAERLSIDEYLKAHNLYMAACSINKVVVCFSTMTIMEAMEGKTRLHIVDYGMRFGFHWAHLLRLLASREGDPPEVRITAIVRSRLRPCPAELIEDTGCRLIKCAHESGLPFSFHVIRKRWEEVCIEDLDKYPDEVLVVNDHFNFSTLMDESIFFDNPNPRDTVLHNIKKMRPDIFIQSILNNSYGCSYLSRFKEALSYYTAMFDMFDATMPRESKSRVVLEQGLFGVRLGGSPSLESLR</sequence>
<protein>
    <recommendedName>
        <fullName evidence="7">GRAS family transcription factor</fullName>
    </recommendedName>
</protein>
<evidence type="ECO:0000256" key="4">
    <source>
        <dbReference type="SAM" id="MobiDB-lite"/>
    </source>
</evidence>
<dbReference type="AlphaFoldDB" id="A0A811QB82"/>
<feature type="short sequence motif" description="VHIID" evidence="3">
    <location>
        <begin position="328"/>
        <end position="332"/>
    </location>
</feature>
<feature type="region of interest" description="VHIID" evidence="3">
    <location>
        <begin position="297"/>
        <end position="362"/>
    </location>
</feature>
<feature type="compositionally biased region" description="Basic and acidic residues" evidence="4">
    <location>
        <begin position="33"/>
        <end position="43"/>
    </location>
</feature>
<comment type="caution">
    <text evidence="5">The sequence shown here is derived from an EMBL/GenBank/DDBJ whole genome shotgun (WGS) entry which is preliminary data.</text>
</comment>